<keyword evidence="2" id="KW-1185">Reference proteome</keyword>
<dbReference type="EMBL" id="SMMG02000002">
    <property type="protein sequence ID" value="KAA3485084.1"/>
    <property type="molecule type" value="Genomic_DNA"/>
</dbReference>
<evidence type="ECO:0000313" key="1">
    <source>
        <dbReference type="EMBL" id="KAA3485084.1"/>
    </source>
</evidence>
<proteinExistence type="predicted"/>
<dbReference type="OrthoDB" id="1886670at2759"/>
<evidence type="ECO:0000313" key="2">
    <source>
        <dbReference type="Proteomes" id="UP000325315"/>
    </source>
</evidence>
<sequence>MGESGFFFKTSSNAIKTGFSLSSLMASLQYSSASWAAQYREFRPLTIVQPGNNGRHSINLVTKHTNSILKFSQISYDIKYNSKGNEWRVCCSDDGSCRIAPEWSTPSVLDLVQEFYSTINSIMNFLQNLMEAMGQNVHFVIDSWMEGDNLTASWKGKEIPHTTGCNFFECQQIDGKLIISKITGVEEFPVKPGDWVLSCLLGRREHMRE</sequence>
<reference evidence="1" key="1">
    <citation type="submission" date="2019-08" db="EMBL/GenBank/DDBJ databases">
        <authorList>
            <person name="Liu F."/>
        </authorList>
    </citation>
    <scope>NUCLEOTIDE SEQUENCE [LARGE SCALE GENOMIC DNA]</scope>
    <source>
        <strain evidence="1">PA1801</strain>
        <tissue evidence="1">Leaf</tissue>
    </source>
</reference>
<dbReference type="PANTHER" id="PTHR33698:SF5">
    <property type="entry name" value="NTF2-LIKE DOMAIN-CONTAINING PROTEIN-RELATED"/>
    <property type="match status" value="1"/>
</dbReference>
<organism evidence="1 2">
    <name type="scientific">Gossypium australe</name>
    <dbReference type="NCBI Taxonomy" id="47621"/>
    <lineage>
        <taxon>Eukaryota</taxon>
        <taxon>Viridiplantae</taxon>
        <taxon>Streptophyta</taxon>
        <taxon>Embryophyta</taxon>
        <taxon>Tracheophyta</taxon>
        <taxon>Spermatophyta</taxon>
        <taxon>Magnoliopsida</taxon>
        <taxon>eudicotyledons</taxon>
        <taxon>Gunneridae</taxon>
        <taxon>Pentapetalae</taxon>
        <taxon>rosids</taxon>
        <taxon>malvids</taxon>
        <taxon>Malvales</taxon>
        <taxon>Malvaceae</taxon>
        <taxon>Malvoideae</taxon>
        <taxon>Gossypium</taxon>
    </lineage>
</organism>
<dbReference type="AlphaFoldDB" id="A0A5B6WVL6"/>
<name>A0A5B6WVL6_9ROSI</name>
<accession>A0A5B6WVL6</accession>
<gene>
    <name evidence="1" type="ORF">EPI10_007117</name>
</gene>
<dbReference type="Proteomes" id="UP000325315">
    <property type="component" value="Unassembled WGS sequence"/>
</dbReference>
<dbReference type="PANTHER" id="PTHR33698">
    <property type="entry name" value="NUCLEAR TRANSPORT FACTOR 2 (NTF2)-LIKE PROTEIN"/>
    <property type="match status" value="1"/>
</dbReference>
<protein>
    <submittedName>
        <fullName evidence="1">SnoaL-like domain protein</fullName>
    </submittedName>
</protein>
<comment type="caution">
    <text evidence="1">The sequence shown here is derived from an EMBL/GenBank/DDBJ whole genome shotgun (WGS) entry which is preliminary data.</text>
</comment>